<evidence type="ECO:0000313" key="1">
    <source>
        <dbReference type="EMBL" id="KAH8013907.1"/>
    </source>
</evidence>
<keyword evidence="2" id="KW-1185">Reference proteome</keyword>
<name>A0ACB8G305_9SAUR</name>
<reference evidence="1" key="1">
    <citation type="submission" date="2021-08" db="EMBL/GenBank/DDBJ databases">
        <title>The first chromosome-level gecko genome reveals the dynamic sex chromosomes of Neotropical dwarf geckos (Sphaerodactylidae: Sphaerodactylus).</title>
        <authorList>
            <person name="Pinto B.J."/>
            <person name="Keating S.E."/>
            <person name="Gamble T."/>
        </authorList>
    </citation>
    <scope>NUCLEOTIDE SEQUENCE</scope>
    <source>
        <strain evidence="1">TG3544</strain>
    </source>
</reference>
<proteinExistence type="predicted"/>
<comment type="caution">
    <text evidence="1">The sequence shown here is derived from an EMBL/GenBank/DDBJ whole genome shotgun (WGS) entry which is preliminary data.</text>
</comment>
<dbReference type="EMBL" id="CM037615">
    <property type="protein sequence ID" value="KAH8013907.1"/>
    <property type="molecule type" value="Genomic_DNA"/>
</dbReference>
<dbReference type="Proteomes" id="UP000827872">
    <property type="component" value="Linkage Group LG02"/>
</dbReference>
<sequence>MRVPDWMTLMRNTGLSDNDRDIIKYDYPFDTREQMHRMLTKLCERFGTEDALCKLLNGLQQMNLTHIYENLLNELLSKNIRIVEDEGKCIYLVKNAEQNV</sequence>
<evidence type="ECO:0000313" key="2">
    <source>
        <dbReference type="Proteomes" id="UP000827872"/>
    </source>
</evidence>
<accession>A0ACB8G305</accession>
<gene>
    <name evidence="1" type="ORF">K3G42_023346</name>
</gene>
<organism evidence="1 2">
    <name type="scientific">Sphaerodactylus townsendi</name>
    <dbReference type="NCBI Taxonomy" id="933632"/>
    <lineage>
        <taxon>Eukaryota</taxon>
        <taxon>Metazoa</taxon>
        <taxon>Chordata</taxon>
        <taxon>Craniata</taxon>
        <taxon>Vertebrata</taxon>
        <taxon>Euteleostomi</taxon>
        <taxon>Lepidosauria</taxon>
        <taxon>Squamata</taxon>
        <taxon>Bifurcata</taxon>
        <taxon>Gekkota</taxon>
        <taxon>Sphaerodactylidae</taxon>
        <taxon>Sphaerodactylus</taxon>
    </lineage>
</organism>
<protein>
    <submittedName>
        <fullName evidence="1">Uncharacterized protein</fullName>
    </submittedName>
</protein>